<dbReference type="GO" id="GO:0004523">
    <property type="term" value="F:RNA-DNA hybrid ribonuclease activity"/>
    <property type="evidence" value="ECO:0007669"/>
    <property type="project" value="InterPro"/>
</dbReference>
<evidence type="ECO:0000313" key="3">
    <source>
        <dbReference type="Proteomes" id="UP000607653"/>
    </source>
</evidence>
<dbReference type="PANTHER" id="PTHR47723:SF19">
    <property type="entry name" value="POLYNUCLEOTIDYL TRANSFERASE, RIBONUCLEASE H-LIKE SUPERFAMILY PROTEIN"/>
    <property type="match status" value="1"/>
</dbReference>
<dbReference type="InterPro" id="IPR036397">
    <property type="entry name" value="RNaseH_sf"/>
</dbReference>
<dbReference type="AlphaFoldDB" id="A0A822YMY7"/>
<dbReference type="Pfam" id="PF13456">
    <property type="entry name" value="RVT_3"/>
    <property type="match status" value="1"/>
</dbReference>
<protein>
    <recommendedName>
        <fullName evidence="1">RNase H type-1 domain-containing protein</fullName>
    </recommendedName>
</protein>
<name>A0A822YMY7_NELNU</name>
<dbReference type="InterPro" id="IPR053151">
    <property type="entry name" value="RNase_H-like"/>
</dbReference>
<evidence type="ECO:0000313" key="2">
    <source>
        <dbReference type="EMBL" id="DAD33847.1"/>
    </source>
</evidence>
<dbReference type="Proteomes" id="UP000607653">
    <property type="component" value="Unassembled WGS sequence"/>
</dbReference>
<comment type="caution">
    <text evidence="2">The sequence shown here is derived from an EMBL/GenBank/DDBJ whole genome shotgun (WGS) entry which is preliminary data.</text>
</comment>
<dbReference type="InterPro" id="IPR002156">
    <property type="entry name" value="RNaseH_domain"/>
</dbReference>
<dbReference type="CDD" id="cd06222">
    <property type="entry name" value="RNase_H_like"/>
    <property type="match status" value="1"/>
</dbReference>
<dbReference type="InterPro" id="IPR012337">
    <property type="entry name" value="RNaseH-like_sf"/>
</dbReference>
<organism evidence="2 3">
    <name type="scientific">Nelumbo nucifera</name>
    <name type="common">Sacred lotus</name>
    <dbReference type="NCBI Taxonomy" id="4432"/>
    <lineage>
        <taxon>Eukaryota</taxon>
        <taxon>Viridiplantae</taxon>
        <taxon>Streptophyta</taxon>
        <taxon>Embryophyta</taxon>
        <taxon>Tracheophyta</taxon>
        <taxon>Spermatophyta</taxon>
        <taxon>Magnoliopsida</taxon>
        <taxon>Proteales</taxon>
        <taxon>Nelumbonaceae</taxon>
        <taxon>Nelumbo</taxon>
    </lineage>
</organism>
<dbReference type="InterPro" id="IPR044730">
    <property type="entry name" value="RNase_H-like_dom_plant"/>
</dbReference>
<dbReference type="SUPFAM" id="SSF53098">
    <property type="entry name" value="Ribonuclease H-like"/>
    <property type="match status" value="1"/>
</dbReference>
<evidence type="ECO:0000259" key="1">
    <source>
        <dbReference type="Pfam" id="PF13456"/>
    </source>
</evidence>
<accession>A0A822YMY7</accession>
<dbReference type="PANTHER" id="PTHR47723">
    <property type="entry name" value="OS05G0353850 PROTEIN"/>
    <property type="match status" value="1"/>
</dbReference>
<dbReference type="Gene3D" id="3.30.420.10">
    <property type="entry name" value="Ribonuclease H-like superfamily/Ribonuclease H"/>
    <property type="match status" value="1"/>
</dbReference>
<feature type="domain" description="RNase H type-1" evidence="1">
    <location>
        <begin position="58"/>
        <end position="136"/>
    </location>
</feature>
<sequence>MIFNKSGTSPQVLARKAREHAIEHLTTNMMSGAVNPDLNKTLNWVRWIAPNHNSTKINFDALVKEGGKGTFGSIARNHKGEIIKTKLGKIGTTTVSVAEMWAARKDHKLAMQINRSFVFIEGDSLLIVKCLKRELRAPWNCLVLLKDCHSIAGRSLATFTYNHTCR</sequence>
<dbReference type="GO" id="GO:0003676">
    <property type="term" value="F:nucleic acid binding"/>
    <property type="evidence" value="ECO:0007669"/>
    <property type="project" value="InterPro"/>
</dbReference>
<dbReference type="EMBL" id="DUZY01000003">
    <property type="protein sequence ID" value="DAD33847.1"/>
    <property type="molecule type" value="Genomic_DNA"/>
</dbReference>
<gene>
    <name evidence="2" type="ORF">HUJ06_012698</name>
</gene>
<proteinExistence type="predicted"/>
<reference evidence="2 3" key="1">
    <citation type="journal article" date="2020" name="Mol. Biol. Evol.">
        <title>Distinct Expression and Methylation Patterns for Genes with Different Fates following a Single Whole-Genome Duplication in Flowering Plants.</title>
        <authorList>
            <person name="Shi T."/>
            <person name="Rahmani R.S."/>
            <person name="Gugger P.F."/>
            <person name="Wang M."/>
            <person name="Li H."/>
            <person name="Zhang Y."/>
            <person name="Li Z."/>
            <person name="Wang Q."/>
            <person name="Van de Peer Y."/>
            <person name="Marchal K."/>
            <person name="Chen J."/>
        </authorList>
    </citation>
    <scope>NUCLEOTIDE SEQUENCE [LARGE SCALE GENOMIC DNA]</scope>
    <source>
        <tissue evidence="2">Leaf</tissue>
    </source>
</reference>
<keyword evidence="3" id="KW-1185">Reference proteome</keyword>